<organism evidence="2 3">
    <name type="scientific">Triparma laevis f. longispina</name>
    <dbReference type="NCBI Taxonomy" id="1714387"/>
    <lineage>
        <taxon>Eukaryota</taxon>
        <taxon>Sar</taxon>
        <taxon>Stramenopiles</taxon>
        <taxon>Ochrophyta</taxon>
        <taxon>Bolidophyceae</taxon>
        <taxon>Parmales</taxon>
        <taxon>Triparmaceae</taxon>
        <taxon>Triparma</taxon>
    </lineage>
</organism>
<reference evidence="3" key="1">
    <citation type="journal article" date="2023" name="Commun. Biol.">
        <title>Genome analysis of Parmales, the sister group of diatoms, reveals the evolutionary specialization of diatoms from phago-mixotrophs to photoautotrophs.</title>
        <authorList>
            <person name="Ban H."/>
            <person name="Sato S."/>
            <person name="Yoshikawa S."/>
            <person name="Yamada K."/>
            <person name="Nakamura Y."/>
            <person name="Ichinomiya M."/>
            <person name="Sato N."/>
            <person name="Blanc-Mathieu R."/>
            <person name="Endo H."/>
            <person name="Kuwata A."/>
            <person name="Ogata H."/>
        </authorList>
    </citation>
    <scope>NUCLEOTIDE SEQUENCE [LARGE SCALE GENOMIC DNA]</scope>
    <source>
        <strain evidence="3">NIES 3700</strain>
    </source>
</reference>
<evidence type="ECO:0000313" key="3">
    <source>
        <dbReference type="Proteomes" id="UP001165122"/>
    </source>
</evidence>
<feature type="signal peptide" evidence="1">
    <location>
        <begin position="1"/>
        <end position="18"/>
    </location>
</feature>
<keyword evidence="3" id="KW-1185">Reference proteome</keyword>
<dbReference type="AlphaFoldDB" id="A0A9W7C9T5"/>
<keyword evidence="1" id="KW-0732">Signal</keyword>
<feature type="chain" id="PRO_5040809911" evidence="1">
    <location>
        <begin position="19"/>
        <end position="162"/>
    </location>
</feature>
<gene>
    <name evidence="2" type="ORF">TrLO_g5626</name>
</gene>
<accession>A0A9W7C9T5</accession>
<name>A0A9W7C9T5_9STRA</name>
<dbReference type="Proteomes" id="UP001165122">
    <property type="component" value="Unassembled WGS sequence"/>
</dbReference>
<sequence length="162" mass="18368">MPTFLYFLLLVPITFLSSFQLTPRASFVRAGGLESIKKLRIDDFEDQEQNSVTFEVCTEKTSPPILLSTSHVGFASLSIDTHSTAFLGQSNNEDFKVTVEMDYHYEGSITEDFKVTRMYSGFWENVAGDVWSATGKILDEKERLVGYFNALEEVDEVEVYGF</sequence>
<evidence type="ECO:0000313" key="2">
    <source>
        <dbReference type="EMBL" id="GMI05942.1"/>
    </source>
</evidence>
<proteinExistence type="predicted"/>
<dbReference type="EMBL" id="BRXW01000093">
    <property type="protein sequence ID" value="GMI05942.1"/>
    <property type="molecule type" value="Genomic_DNA"/>
</dbReference>
<comment type="caution">
    <text evidence="2">The sequence shown here is derived from an EMBL/GenBank/DDBJ whole genome shotgun (WGS) entry which is preliminary data.</text>
</comment>
<protein>
    <submittedName>
        <fullName evidence="2">Uncharacterized protein</fullName>
    </submittedName>
</protein>
<evidence type="ECO:0000256" key="1">
    <source>
        <dbReference type="SAM" id="SignalP"/>
    </source>
</evidence>